<dbReference type="InterPro" id="IPR002347">
    <property type="entry name" value="SDR_fam"/>
</dbReference>
<keyword evidence="3" id="KW-0812">Transmembrane</keyword>
<dbReference type="PRINTS" id="PR00081">
    <property type="entry name" value="GDHRDH"/>
</dbReference>
<keyword evidence="3" id="KW-1133">Transmembrane helix</keyword>
<feature type="transmembrane region" description="Helical" evidence="3">
    <location>
        <begin position="33"/>
        <end position="53"/>
    </location>
</feature>
<dbReference type="PANTHER" id="PTHR43157:SF72">
    <property type="entry name" value="RETINOL DEHYDROGENASE 14"/>
    <property type="match status" value="1"/>
</dbReference>
<dbReference type="GO" id="GO:0016491">
    <property type="term" value="F:oxidoreductase activity"/>
    <property type="evidence" value="ECO:0007669"/>
    <property type="project" value="UniProtKB-KW"/>
</dbReference>
<comment type="similarity">
    <text evidence="1">Belongs to the short-chain dehydrogenases/reductases (SDR) family.</text>
</comment>
<accession>A0AAD5FK28</accession>
<evidence type="ECO:0000313" key="5">
    <source>
        <dbReference type="Proteomes" id="UP001205998"/>
    </source>
</evidence>
<dbReference type="Gene3D" id="3.40.50.720">
    <property type="entry name" value="NAD(P)-binding Rossmann-like Domain"/>
    <property type="match status" value="1"/>
</dbReference>
<comment type="caution">
    <text evidence="4">The sequence shown here is derived from an EMBL/GenBank/DDBJ whole genome shotgun (WGS) entry which is preliminary data.</text>
</comment>
<reference evidence="4" key="1">
    <citation type="submission" date="2018-07" db="EMBL/GenBank/DDBJ databases">
        <title>Comparative genomics of catfishes provides insights into carnivory and benthic adaptation.</title>
        <authorList>
            <person name="Zhang Y."/>
            <person name="Wang D."/>
            <person name="Peng Z."/>
            <person name="Zheng S."/>
            <person name="Shao F."/>
            <person name="Tao W."/>
        </authorList>
    </citation>
    <scope>NUCLEOTIDE SEQUENCE</scope>
    <source>
        <strain evidence="4">Chongqing</strain>
    </source>
</reference>
<sequence length="355" mass="38992">MEGGTSVLRVRIAEVEYAGHCGYCSLRHCWCGVMAAAVMLALVLGAGGVLLMARRMRSRSQAAVRLPAGSMRGKTVIVTGASSGVGQATAAALFRMHARVIMACRDRARAERAAAEIRACAEDGEGELVIKHVDLTSLRSVRAFCLEIIQEELKLDVLINNAGVFRCPYTKTEDGFEMQFGVNHLSHFLLTHLLTELMVRSAPSRILVVSSKLYKHGSIRFDDVNSENEYDPAFCYSQSKLANLLFVRELARRLEGQGVTVNSLSPGMVRTNLGRHVRVPLLLKPLLFLVSWLFFKSPDEGAETPVFLACSPDVANVTGKFFSNCHEEVLLPSALDDDTAKRLWDLSETMVGMKS</sequence>
<protein>
    <submittedName>
        <fullName evidence="4">Retinol dehydrogenase 14</fullName>
    </submittedName>
</protein>
<dbReference type="AlphaFoldDB" id="A0AAD5FK28"/>
<organism evidence="4 5">
    <name type="scientific">Silurus asotus</name>
    <name type="common">Amur catfish</name>
    <name type="synonym">Parasilurus asotus</name>
    <dbReference type="NCBI Taxonomy" id="30991"/>
    <lineage>
        <taxon>Eukaryota</taxon>
        <taxon>Metazoa</taxon>
        <taxon>Chordata</taxon>
        <taxon>Craniata</taxon>
        <taxon>Vertebrata</taxon>
        <taxon>Euteleostomi</taxon>
        <taxon>Actinopterygii</taxon>
        <taxon>Neopterygii</taxon>
        <taxon>Teleostei</taxon>
        <taxon>Ostariophysi</taxon>
        <taxon>Siluriformes</taxon>
        <taxon>Siluridae</taxon>
        <taxon>Silurus</taxon>
    </lineage>
</organism>
<keyword evidence="3" id="KW-0472">Membrane</keyword>
<dbReference type="PANTHER" id="PTHR43157">
    <property type="entry name" value="PHOSPHATIDYLINOSITOL-GLYCAN BIOSYNTHESIS CLASS F PROTEIN-RELATED"/>
    <property type="match status" value="1"/>
</dbReference>
<name>A0AAD5FK28_SILAS</name>
<dbReference type="EMBL" id="MU551691">
    <property type="protein sequence ID" value="KAI5618584.1"/>
    <property type="molecule type" value="Genomic_DNA"/>
</dbReference>
<gene>
    <name evidence="4" type="ORF">C0J50_21860</name>
</gene>
<evidence type="ECO:0000313" key="4">
    <source>
        <dbReference type="EMBL" id="KAI5618584.1"/>
    </source>
</evidence>
<dbReference type="Proteomes" id="UP001205998">
    <property type="component" value="Unassembled WGS sequence"/>
</dbReference>
<keyword evidence="5" id="KW-1185">Reference proteome</keyword>
<evidence type="ECO:0000256" key="1">
    <source>
        <dbReference type="ARBA" id="ARBA00006484"/>
    </source>
</evidence>
<keyword evidence="2" id="KW-0560">Oxidoreductase</keyword>
<evidence type="ECO:0000256" key="3">
    <source>
        <dbReference type="SAM" id="Phobius"/>
    </source>
</evidence>
<dbReference type="SUPFAM" id="SSF51735">
    <property type="entry name" value="NAD(P)-binding Rossmann-fold domains"/>
    <property type="match status" value="1"/>
</dbReference>
<evidence type="ECO:0000256" key="2">
    <source>
        <dbReference type="ARBA" id="ARBA00023002"/>
    </source>
</evidence>
<proteinExistence type="inferred from homology"/>
<dbReference type="InterPro" id="IPR036291">
    <property type="entry name" value="NAD(P)-bd_dom_sf"/>
</dbReference>
<dbReference type="Pfam" id="PF00106">
    <property type="entry name" value="adh_short"/>
    <property type="match status" value="1"/>
</dbReference>